<dbReference type="AlphaFoldDB" id="A0A061RTW3"/>
<reference evidence="2" key="1">
    <citation type="submission" date="2014-05" db="EMBL/GenBank/DDBJ databases">
        <title>The transcriptome of the halophilic microalga Tetraselmis sp. GSL018 isolated from the Great Salt Lake, Utah.</title>
        <authorList>
            <person name="Jinkerson R.E."/>
            <person name="D'Adamo S."/>
            <person name="Posewitz M.C."/>
        </authorList>
    </citation>
    <scope>NUCLEOTIDE SEQUENCE</scope>
    <source>
        <strain evidence="2">GSL018</strain>
    </source>
</reference>
<feature type="region of interest" description="Disordered" evidence="1">
    <location>
        <begin position="31"/>
        <end position="79"/>
    </location>
</feature>
<organism evidence="2">
    <name type="scientific">Tetraselmis sp. GSL018</name>
    <dbReference type="NCBI Taxonomy" id="582737"/>
    <lineage>
        <taxon>Eukaryota</taxon>
        <taxon>Viridiplantae</taxon>
        <taxon>Chlorophyta</taxon>
        <taxon>core chlorophytes</taxon>
        <taxon>Chlorodendrophyceae</taxon>
        <taxon>Chlorodendrales</taxon>
        <taxon>Chlorodendraceae</taxon>
        <taxon>Tetraselmis</taxon>
    </lineage>
</organism>
<protein>
    <submittedName>
        <fullName evidence="2">Uncharacterized protein</fullName>
    </submittedName>
</protein>
<evidence type="ECO:0000256" key="1">
    <source>
        <dbReference type="SAM" id="MobiDB-lite"/>
    </source>
</evidence>
<feature type="non-terminal residue" evidence="2">
    <location>
        <position position="1"/>
    </location>
</feature>
<dbReference type="EMBL" id="GBEZ01011698">
    <property type="protein sequence ID" value="JAC74110.1"/>
    <property type="molecule type" value="Transcribed_RNA"/>
</dbReference>
<feature type="compositionally biased region" description="Basic and acidic residues" evidence="1">
    <location>
        <begin position="45"/>
        <end position="79"/>
    </location>
</feature>
<gene>
    <name evidence="2" type="ORF">TSPGSL018_26858</name>
</gene>
<evidence type="ECO:0000313" key="2">
    <source>
        <dbReference type="EMBL" id="JAC74110.1"/>
    </source>
</evidence>
<accession>A0A061RTW3</accession>
<proteinExistence type="predicted"/>
<name>A0A061RTW3_9CHLO</name>
<sequence length="79" mass="9024">AQSPLPLKILKPGHTKGTALCRGFRDRDLRGMGEETAGRSSLVSKVDRGKGEREDREGMGREREREMEREWIEREREGG</sequence>
<feature type="non-terminal residue" evidence="2">
    <location>
        <position position="79"/>
    </location>
</feature>